<evidence type="ECO:0000313" key="3">
    <source>
        <dbReference type="Proteomes" id="UP000198848"/>
    </source>
</evidence>
<dbReference type="EMBL" id="FNLC01000001">
    <property type="protein sequence ID" value="SDQ25217.1"/>
    <property type="molecule type" value="Genomic_DNA"/>
</dbReference>
<dbReference type="AlphaFoldDB" id="A0A1H0ZCR3"/>
<dbReference type="RefSeq" id="WP_244510164.1">
    <property type="nucleotide sequence ID" value="NZ_FNLC01000001.1"/>
</dbReference>
<organism evidence="2 3">
    <name type="scientific">Natronobacterium texcoconense</name>
    <dbReference type="NCBI Taxonomy" id="1095778"/>
    <lineage>
        <taxon>Archaea</taxon>
        <taxon>Methanobacteriati</taxon>
        <taxon>Methanobacteriota</taxon>
        <taxon>Stenosarchaea group</taxon>
        <taxon>Halobacteria</taxon>
        <taxon>Halobacteriales</taxon>
        <taxon>Natrialbaceae</taxon>
        <taxon>Natronobacterium</taxon>
    </lineage>
</organism>
<keyword evidence="3" id="KW-1185">Reference proteome</keyword>
<proteinExistence type="predicted"/>
<protein>
    <recommendedName>
        <fullName evidence="1">Halobacterial output domain-containing protein</fullName>
    </recommendedName>
</protein>
<name>A0A1H0ZCR3_NATTX</name>
<evidence type="ECO:0000313" key="2">
    <source>
        <dbReference type="EMBL" id="SDQ25217.1"/>
    </source>
</evidence>
<accession>A0A1H0ZCR3</accession>
<dbReference type="Pfam" id="PF18545">
    <property type="entry name" value="HalOD1"/>
    <property type="match status" value="1"/>
</dbReference>
<sequence>MEKPPYAVEYEYDAEVSPSIAVVRTICALEGVEPMEMPAESGFVLHEHTDPNALDELLAGSSGDGSTVVSLEIALESAYIVDLTDDGRIIVHRDHAPKP</sequence>
<gene>
    <name evidence="2" type="ORF">SAMN04489842_0229</name>
</gene>
<dbReference type="STRING" id="1095778.SAMN04489842_0229"/>
<evidence type="ECO:0000259" key="1">
    <source>
        <dbReference type="Pfam" id="PF18545"/>
    </source>
</evidence>
<reference evidence="3" key="1">
    <citation type="submission" date="2016-10" db="EMBL/GenBank/DDBJ databases">
        <authorList>
            <person name="Varghese N."/>
            <person name="Submissions S."/>
        </authorList>
    </citation>
    <scope>NUCLEOTIDE SEQUENCE [LARGE SCALE GENOMIC DNA]</scope>
    <source>
        <strain evidence="3">DSM 24767</strain>
    </source>
</reference>
<feature type="domain" description="Halobacterial output" evidence="1">
    <location>
        <begin position="16"/>
        <end position="92"/>
    </location>
</feature>
<dbReference type="Proteomes" id="UP000198848">
    <property type="component" value="Unassembled WGS sequence"/>
</dbReference>
<dbReference type="InterPro" id="IPR040624">
    <property type="entry name" value="HalOD1"/>
</dbReference>